<protein>
    <submittedName>
        <fullName evidence="1">Asparaginase</fullName>
    </submittedName>
</protein>
<proteinExistence type="predicted"/>
<evidence type="ECO:0000313" key="1">
    <source>
        <dbReference type="EMBL" id="MCP8937841.1"/>
    </source>
</evidence>
<dbReference type="Pfam" id="PF06089">
    <property type="entry name" value="Asparaginase_II"/>
    <property type="match status" value="1"/>
</dbReference>
<sequence length="334" mass="34606">MSNPVLAEVTRGNLVESVHEGVVAVVDADGRTVLELGDADRPVFPRSAVKALQALPLMESGAADRFGLTPAEIALACSSHSGEPLHAETAAAMLAKAGRDAGCLECGAHWPLGEAATRELARSGERPTALHNNCSGKHAGFVCLACGLGEDPAGYVGPDHRVQREVRAAMEEMTGENLSEAARGVDGCSIPTYATPLRGLALAFARVGTGHGVGRERAAALARIRAAAAAHPFMVAGTGRFDTEMMGLFGERVFCKTGAEGVYCAALPEVGLGIALKCLDGHGRAAQVMLAALVRRFLPLSEPESTRLEALSHPALVNWNGIRVGGVRPAGPLA</sequence>
<dbReference type="PANTHER" id="PTHR42110">
    <property type="entry name" value="L-ASPARAGINASE, PUTATIVE (AFU_ORTHOLOGUE AFUA_3G11890)-RELATED"/>
    <property type="match status" value="1"/>
</dbReference>
<comment type="caution">
    <text evidence="1">The sequence shown here is derived from an EMBL/GenBank/DDBJ whole genome shotgun (WGS) entry which is preliminary data.</text>
</comment>
<dbReference type="RefSeq" id="WP_254739193.1">
    <property type="nucleotide sequence ID" value="NZ_JANCLU010000003.1"/>
</dbReference>
<evidence type="ECO:0000313" key="2">
    <source>
        <dbReference type="Proteomes" id="UP001205890"/>
    </source>
</evidence>
<organism evidence="1 2">
    <name type="scientific">Alsobacter ponti</name>
    <dbReference type="NCBI Taxonomy" id="2962936"/>
    <lineage>
        <taxon>Bacteria</taxon>
        <taxon>Pseudomonadati</taxon>
        <taxon>Pseudomonadota</taxon>
        <taxon>Alphaproteobacteria</taxon>
        <taxon>Hyphomicrobiales</taxon>
        <taxon>Alsobacteraceae</taxon>
        <taxon>Alsobacter</taxon>
    </lineage>
</organism>
<dbReference type="EMBL" id="JANCLU010000003">
    <property type="protein sequence ID" value="MCP8937841.1"/>
    <property type="molecule type" value="Genomic_DNA"/>
</dbReference>
<reference evidence="1 2" key="1">
    <citation type="submission" date="2022-07" db="EMBL/GenBank/DDBJ databases">
        <authorList>
            <person name="Li W.-J."/>
            <person name="Deng Q.-Q."/>
        </authorList>
    </citation>
    <scope>NUCLEOTIDE SEQUENCE [LARGE SCALE GENOMIC DNA]</scope>
    <source>
        <strain evidence="1 2">SYSU M60028</strain>
    </source>
</reference>
<dbReference type="PANTHER" id="PTHR42110:SF1">
    <property type="entry name" value="L-ASPARAGINASE, PUTATIVE (AFU_ORTHOLOGUE AFUA_3G11890)-RELATED"/>
    <property type="match status" value="1"/>
</dbReference>
<accession>A0ABT1L9R3</accession>
<keyword evidence="2" id="KW-1185">Reference proteome</keyword>
<name>A0ABT1L9R3_9HYPH</name>
<dbReference type="Proteomes" id="UP001205890">
    <property type="component" value="Unassembled WGS sequence"/>
</dbReference>
<dbReference type="InterPro" id="IPR010349">
    <property type="entry name" value="Asparaginase_II"/>
</dbReference>
<gene>
    <name evidence="1" type="ORF">NK718_04885</name>
</gene>